<evidence type="ECO:0000256" key="1">
    <source>
        <dbReference type="SAM" id="MobiDB-lite"/>
    </source>
</evidence>
<protein>
    <recommendedName>
        <fullName evidence="2">NYN domain-containing protein</fullName>
    </recommendedName>
</protein>
<evidence type="ECO:0000313" key="3">
    <source>
        <dbReference type="EMBL" id="GAA1794582.1"/>
    </source>
</evidence>
<comment type="caution">
    <text evidence="3">The sequence shown here is derived from an EMBL/GenBank/DDBJ whole genome shotgun (WGS) entry which is preliminary data.</text>
</comment>
<accession>A0ABN2LNC5</accession>
<dbReference type="EMBL" id="BAAAPO010000030">
    <property type="protein sequence ID" value="GAA1794582.1"/>
    <property type="molecule type" value="Genomic_DNA"/>
</dbReference>
<name>A0ABN2LNC5_9MICO</name>
<dbReference type="CDD" id="cd18722">
    <property type="entry name" value="PIN_NicB-like"/>
    <property type="match status" value="1"/>
</dbReference>
<feature type="compositionally biased region" description="Low complexity" evidence="1">
    <location>
        <begin position="198"/>
        <end position="233"/>
    </location>
</feature>
<evidence type="ECO:0000313" key="4">
    <source>
        <dbReference type="Proteomes" id="UP001499938"/>
    </source>
</evidence>
<feature type="domain" description="NYN" evidence="2">
    <location>
        <begin position="86"/>
        <end position="168"/>
    </location>
</feature>
<dbReference type="Pfam" id="PF01936">
    <property type="entry name" value="NYN"/>
    <property type="match status" value="1"/>
</dbReference>
<feature type="region of interest" description="Disordered" evidence="1">
    <location>
        <begin position="195"/>
        <end position="339"/>
    </location>
</feature>
<dbReference type="Gene3D" id="3.40.50.1010">
    <property type="entry name" value="5'-nuclease"/>
    <property type="match status" value="1"/>
</dbReference>
<sequence>MRSYCSIYVDAGYLLASSATRVTGTSLRRGVQVDHPALIQGLISQAEEHSGMPLLRVNWYDSGGRPGGGPDIHQDLIGMLPRVKLRLGRLSQTGEQKGVDLRMGLDMATYARNRVVDIIYLVSGDDDLTEAVEEAQFHGLQVMILAVPDHRGRPHAVAKNLQREADGVMLIDAAVVDDAVKSLAIDPALIPAREEETAAGPADGAAGAVPEVGSAEAPGEAAAGLEPAAPVAGSASEMPETIDRPAVPPIPGPRPGPGPSAPDKDAQPTGPAAPAAGADQHPANREMVEQGSDGIPPAPSAPKPSVLAGKRPTTIVPPKIPTTQTPMWSTSTGDPGRGEDSDGITVELIDAVVRQVLVSWTASATPAMLIDLRKGEPFIPGDLDRTLLLDLSSRSGIYDIDDIARHELRDRFWMHVKRLKMN</sequence>
<evidence type="ECO:0000259" key="2">
    <source>
        <dbReference type="Pfam" id="PF01936"/>
    </source>
</evidence>
<feature type="compositionally biased region" description="Pro residues" evidence="1">
    <location>
        <begin position="246"/>
        <end position="260"/>
    </location>
</feature>
<gene>
    <name evidence="3" type="ORF">GCM10009811_18920</name>
</gene>
<dbReference type="InterPro" id="IPR021139">
    <property type="entry name" value="NYN"/>
</dbReference>
<dbReference type="RefSeq" id="WP_344084104.1">
    <property type="nucleotide sequence ID" value="NZ_BAAAPO010000030.1"/>
</dbReference>
<feature type="compositionally biased region" description="Low complexity" evidence="1">
    <location>
        <begin position="312"/>
        <end position="326"/>
    </location>
</feature>
<organism evidence="3 4">
    <name type="scientific">Nostocoides veronense</name>
    <dbReference type="NCBI Taxonomy" id="330836"/>
    <lineage>
        <taxon>Bacteria</taxon>
        <taxon>Bacillati</taxon>
        <taxon>Actinomycetota</taxon>
        <taxon>Actinomycetes</taxon>
        <taxon>Micrococcales</taxon>
        <taxon>Intrasporangiaceae</taxon>
        <taxon>Nostocoides</taxon>
    </lineage>
</organism>
<reference evidence="3 4" key="1">
    <citation type="journal article" date="2019" name="Int. J. Syst. Evol. Microbiol.">
        <title>The Global Catalogue of Microorganisms (GCM) 10K type strain sequencing project: providing services to taxonomists for standard genome sequencing and annotation.</title>
        <authorList>
            <consortium name="The Broad Institute Genomics Platform"/>
            <consortium name="The Broad Institute Genome Sequencing Center for Infectious Disease"/>
            <person name="Wu L."/>
            <person name="Ma J."/>
        </authorList>
    </citation>
    <scope>NUCLEOTIDE SEQUENCE [LARGE SCALE GENOMIC DNA]</scope>
    <source>
        <strain evidence="3 4">JCM 15592</strain>
    </source>
</reference>
<dbReference type="Proteomes" id="UP001499938">
    <property type="component" value="Unassembled WGS sequence"/>
</dbReference>
<feature type="compositionally biased region" description="Low complexity" evidence="1">
    <location>
        <begin position="267"/>
        <end position="281"/>
    </location>
</feature>
<keyword evidence="4" id="KW-1185">Reference proteome</keyword>
<proteinExistence type="predicted"/>